<dbReference type="GO" id="GO:0009424">
    <property type="term" value="C:bacterial-type flagellum hook"/>
    <property type="evidence" value="ECO:0007669"/>
    <property type="project" value="TreeGrafter"/>
</dbReference>
<dbReference type="InterPro" id="IPR020013">
    <property type="entry name" value="Flagellar_FlgE/F/G"/>
</dbReference>
<accession>A0A3N5DLG1</accession>
<dbReference type="InterPro" id="IPR010930">
    <property type="entry name" value="Flg_bb/hook_C_dom"/>
</dbReference>
<evidence type="ECO:0000256" key="1">
    <source>
        <dbReference type="ARBA" id="ARBA00004117"/>
    </source>
</evidence>
<evidence type="ECO:0000259" key="6">
    <source>
        <dbReference type="Pfam" id="PF00460"/>
    </source>
</evidence>
<dbReference type="InterPro" id="IPR037058">
    <property type="entry name" value="Falgellar_hook_FlgE_sf"/>
</dbReference>
<dbReference type="NCBIfam" id="TIGR03506">
    <property type="entry name" value="FlgEFG_subfam"/>
    <property type="match status" value="1"/>
</dbReference>
<comment type="caution">
    <text evidence="10">The sequence shown here is derived from an EMBL/GenBank/DDBJ whole genome shotgun (WGS) entry which is preliminary data.</text>
</comment>
<sequence>MSFSIATSGLNAISQQLGAISNNIANTGTVGYKSGRAEFSALYAQSQPLGVGVTGITQSITRGGNIISSSNSLDLAISGNGFFVVRDSTGTTSYTRAGYFGTDKDGNLVNNLGMNMQGYPVDANGNLQVGTVSNLSIRSGSIPARATEQINFTANFDANAKAIPKTDAQGNAIDFNEKDETTYNNTYTTQVFDSLGREHTLTQYFVKDSDNQWTAHLRLDGQKLTAPADSKIAVEFSDSGLLLKPAGMTDLNVAINGASPLAIEMSYAGTTQYGSDFSVSRNQGDGYASGERTGQQVDEKGNVYATFSNGERMLQGQLIIANFANPNGLQSQDGTTWAQTGTSGAPLIGAPGSGLLGYIKSNALEESNVDLTSELVGLMSAQRNYQANTKVISTNDNMMNALMQAV</sequence>
<keyword evidence="10" id="KW-0969">Cilium</keyword>
<protein>
    <recommendedName>
        <fullName evidence="3 5">Flagellar hook protein FlgE</fullName>
    </recommendedName>
</protein>
<dbReference type="Proteomes" id="UP000268615">
    <property type="component" value="Unassembled WGS sequence"/>
</dbReference>
<comment type="similarity">
    <text evidence="2 5">Belongs to the flagella basal body rod proteins family.</text>
</comment>
<evidence type="ECO:0000256" key="3">
    <source>
        <dbReference type="ARBA" id="ARBA00019015"/>
    </source>
</evidence>
<dbReference type="Pfam" id="PF07559">
    <property type="entry name" value="FlgE_D2"/>
    <property type="match status" value="1"/>
</dbReference>
<dbReference type="NCBIfam" id="NF005286">
    <property type="entry name" value="PRK06803.1"/>
    <property type="match status" value="1"/>
</dbReference>
<dbReference type="Gene3D" id="2.60.98.20">
    <property type="entry name" value="Flagellar hook protein FlgE"/>
    <property type="match status" value="1"/>
</dbReference>
<feature type="domain" description="Flagellar basal body rod protein N-terminal" evidence="6">
    <location>
        <begin position="5"/>
        <end position="33"/>
    </location>
</feature>
<dbReference type="AlphaFoldDB" id="A0A3N5DLG1"/>
<evidence type="ECO:0000259" key="9">
    <source>
        <dbReference type="Pfam" id="PF22692"/>
    </source>
</evidence>
<feature type="domain" description="Flagellar hook protein FlgE D2" evidence="8">
    <location>
        <begin position="165"/>
        <end position="287"/>
    </location>
</feature>
<keyword evidence="10" id="KW-0282">Flagellum</keyword>
<dbReference type="Pfam" id="PF06429">
    <property type="entry name" value="Flg_bbr_C"/>
    <property type="match status" value="1"/>
</dbReference>
<gene>
    <name evidence="10" type="primary">flaE</name>
    <name evidence="10" type="ORF">EHN07_05790</name>
</gene>
<name>A0A3N5DLG1_9ENTR</name>
<evidence type="ECO:0000313" key="10">
    <source>
        <dbReference type="EMBL" id="RPH29448.1"/>
    </source>
</evidence>
<organism evidence="10 11">
    <name type="scientific">Buttiauxella warmboldiae</name>
    <dbReference type="NCBI Taxonomy" id="82993"/>
    <lineage>
        <taxon>Bacteria</taxon>
        <taxon>Pseudomonadati</taxon>
        <taxon>Pseudomonadota</taxon>
        <taxon>Gammaproteobacteria</taxon>
        <taxon>Enterobacterales</taxon>
        <taxon>Enterobacteriaceae</taxon>
        <taxon>Buttiauxella</taxon>
    </lineage>
</organism>
<dbReference type="EMBL" id="RPOH01000019">
    <property type="protein sequence ID" value="RPH29448.1"/>
    <property type="molecule type" value="Genomic_DNA"/>
</dbReference>
<dbReference type="PANTHER" id="PTHR30435:SF1">
    <property type="entry name" value="FLAGELLAR HOOK PROTEIN FLGE"/>
    <property type="match status" value="1"/>
</dbReference>
<dbReference type="GO" id="GO:0071978">
    <property type="term" value="P:bacterial-type flagellum-dependent swarming motility"/>
    <property type="evidence" value="ECO:0007669"/>
    <property type="project" value="TreeGrafter"/>
</dbReference>
<evidence type="ECO:0000256" key="4">
    <source>
        <dbReference type="ARBA" id="ARBA00023143"/>
    </source>
</evidence>
<feature type="domain" description="Flagellar hook protein FlgE/F/G-like D1" evidence="9">
    <location>
        <begin position="76"/>
        <end position="126"/>
    </location>
</feature>
<dbReference type="GO" id="GO:0009425">
    <property type="term" value="C:bacterial-type flagellum basal body"/>
    <property type="evidence" value="ECO:0007669"/>
    <property type="project" value="UniProtKB-SubCell"/>
</dbReference>
<dbReference type="NCBIfam" id="NF004238">
    <property type="entry name" value="PRK05682.1-1"/>
    <property type="match status" value="1"/>
</dbReference>
<dbReference type="GO" id="GO:0005829">
    <property type="term" value="C:cytosol"/>
    <property type="evidence" value="ECO:0007669"/>
    <property type="project" value="TreeGrafter"/>
</dbReference>
<keyword evidence="11" id="KW-1185">Reference proteome</keyword>
<dbReference type="Pfam" id="PF22692">
    <property type="entry name" value="LlgE_F_G_D1"/>
    <property type="match status" value="1"/>
</dbReference>
<keyword evidence="4 5" id="KW-0975">Bacterial flagellum</keyword>
<evidence type="ECO:0000256" key="2">
    <source>
        <dbReference type="ARBA" id="ARBA00009677"/>
    </source>
</evidence>
<comment type="subcellular location">
    <subcellularLocation>
        <location evidence="1 5">Bacterial flagellum basal body</location>
    </subcellularLocation>
</comment>
<feature type="domain" description="Flagellar basal-body/hook protein C-terminal" evidence="7">
    <location>
        <begin position="361"/>
        <end position="404"/>
    </location>
</feature>
<evidence type="ECO:0000259" key="8">
    <source>
        <dbReference type="Pfam" id="PF07559"/>
    </source>
</evidence>
<proteinExistence type="inferred from homology"/>
<dbReference type="InterPro" id="IPR011491">
    <property type="entry name" value="FlgE_D2"/>
</dbReference>
<evidence type="ECO:0000313" key="11">
    <source>
        <dbReference type="Proteomes" id="UP000268615"/>
    </source>
</evidence>
<comment type="function">
    <text evidence="5">A flexible structure which links the flagellar filament to the drive apparatus in the basal body.</text>
</comment>
<keyword evidence="10" id="KW-0966">Cell projection</keyword>
<evidence type="ECO:0000256" key="5">
    <source>
        <dbReference type="RuleBase" id="RU362116"/>
    </source>
</evidence>
<dbReference type="SUPFAM" id="SSF117143">
    <property type="entry name" value="Flagellar hook protein flgE"/>
    <property type="match status" value="1"/>
</dbReference>
<dbReference type="InterPro" id="IPR053967">
    <property type="entry name" value="LlgE_F_G-like_D1"/>
</dbReference>
<dbReference type="InterPro" id="IPR037925">
    <property type="entry name" value="FlgE/F/G-like"/>
</dbReference>
<dbReference type="InterPro" id="IPR001444">
    <property type="entry name" value="Flag_bb_rod_N"/>
</dbReference>
<reference evidence="10 11" key="1">
    <citation type="submission" date="2018-11" db="EMBL/GenBank/DDBJ databases">
        <title>Draft genome sequence of Buttiauxella warmboldiae CCUG 35512.</title>
        <authorList>
            <person name="Salva-Serra F."/>
            <person name="Marathe N."/>
            <person name="Moore E."/>
            <person name="Svensson L."/>
            <person name="Engstrom-Jakobsson H."/>
        </authorList>
    </citation>
    <scope>NUCLEOTIDE SEQUENCE [LARGE SCALE GENOMIC DNA]</scope>
    <source>
        <strain evidence="10 11">CCUG 35512</strain>
    </source>
</reference>
<dbReference type="Pfam" id="PF00460">
    <property type="entry name" value="Flg_bb_rod"/>
    <property type="match status" value="1"/>
</dbReference>
<dbReference type="PANTHER" id="PTHR30435">
    <property type="entry name" value="FLAGELLAR PROTEIN"/>
    <property type="match status" value="1"/>
</dbReference>
<evidence type="ECO:0000259" key="7">
    <source>
        <dbReference type="Pfam" id="PF06429"/>
    </source>
</evidence>
<dbReference type="OrthoDB" id="8578401at2"/>
<dbReference type="RefSeq" id="WP_124023236.1">
    <property type="nucleotide sequence ID" value="NZ_RPOH01000019.1"/>
</dbReference>